<evidence type="ECO:0000313" key="2">
    <source>
        <dbReference type="EMBL" id="JAC68259.1"/>
    </source>
</evidence>
<accession>A0A061RBW0</accession>
<protein>
    <submittedName>
        <fullName evidence="2">Uncharacterized protein</fullName>
    </submittedName>
</protein>
<feature type="non-terminal residue" evidence="2">
    <location>
        <position position="1"/>
    </location>
</feature>
<dbReference type="AlphaFoldDB" id="A0A061RBW0"/>
<gene>
    <name evidence="2" type="ORF">TSPGSL018_9155</name>
</gene>
<dbReference type="EMBL" id="GBEZ01018150">
    <property type="protein sequence ID" value="JAC68259.1"/>
    <property type="molecule type" value="Transcribed_RNA"/>
</dbReference>
<proteinExistence type="predicted"/>
<feature type="chain" id="PRO_5001605743" evidence="1">
    <location>
        <begin position="17"/>
        <end position="46"/>
    </location>
</feature>
<evidence type="ECO:0000256" key="1">
    <source>
        <dbReference type="SAM" id="SignalP"/>
    </source>
</evidence>
<feature type="signal peptide" evidence="1">
    <location>
        <begin position="1"/>
        <end position="16"/>
    </location>
</feature>
<organism evidence="2">
    <name type="scientific">Tetraselmis sp. GSL018</name>
    <dbReference type="NCBI Taxonomy" id="582737"/>
    <lineage>
        <taxon>Eukaryota</taxon>
        <taxon>Viridiplantae</taxon>
        <taxon>Chlorophyta</taxon>
        <taxon>core chlorophytes</taxon>
        <taxon>Chlorodendrophyceae</taxon>
        <taxon>Chlorodendrales</taxon>
        <taxon>Chlorodendraceae</taxon>
        <taxon>Tetraselmis</taxon>
    </lineage>
</organism>
<name>A0A061RBW0_9CHLO</name>
<sequence length="46" mass="5402">CVLLSVEWLFWKLSLGICMVIDLGCPGRGTRDIWDPYFWSGSYYVR</sequence>
<keyword evidence="1" id="KW-0732">Signal</keyword>
<reference evidence="2" key="1">
    <citation type="submission" date="2014-05" db="EMBL/GenBank/DDBJ databases">
        <title>The transcriptome of the halophilic microalga Tetraselmis sp. GSL018 isolated from the Great Salt Lake, Utah.</title>
        <authorList>
            <person name="Jinkerson R.E."/>
            <person name="D'Adamo S."/>
            <person name="Posewitz M.C."/>
        </authorList>
    </citation>
    <scope>NUCLEOTIDE SEQUENCE</scope>
    <source>
        <strain evidence="2">GSL018</strain>
    </source>
</reference>